<dbReference type="AlphaFoldDB" id="C5BQU6"/>
<dbReference type="HOGENOM" id="CLU_3297799_0_0_6"/>
<name>C5BQU6_TERTT</name>
<dbReference type="EMBL" id="CP001614">
    <property type="protein sequence ID" value="ACR14699.1"/>
    <property type="molecule type" value="Genomic_DNA"/>
</dbReference>
<reference evidence="1 2" key="1">
    <citation type="journal article" date="2009" name="PLoS ONE">
        <title>The complete genome of Teredinibacter turnerae T7901: an intracellular endosymbiont of marine wood-boring bivalves (shipworms).</title>
        <authorList>
            <person name="Yang J.C."/>
            <person name="Madupu R."/>
            <person name="Durkin A.S."/>
            <person name="Ekborg N.A."/>
            <person name="Pedamallu C.S."/>
            <person name="Hostetler J.B."/>
            <person name="Radune D."/>
            <person name="Toms B.S."/>
            <person name="Henrissat B."/>
            <person name="Coutinho P.M."/>
            <person name="Schwarz S."/>
            <person name="Field L."/>
            <person name="Trindade-Silva A.E."/>
            <person name="Soares C.A.G."/>
            <person name="Elshahawi S."/>
            <person name="Hanora A."/>
            <person name="Schmidt E.W."/>
            <person name="Haygood M.G."/>
            <person name="Posfai J."/>
            <person name="Benner J."/>
            <person name="Madinger C."/>
            <person name="Nove J."/>
            <person name="Anton B."/>
            <person name="Chaudhary K."/>
            <person name="Foster J."/>
            <person name="Holman A."/>
            <person name="Kumar S."/>
            <person name="Lessard P.A."/>
            <person name="Luyten Y.A."/>
            <person name="Slatko B."/>
            <person name="Wood N."/>
            <person name="Wu B."/>
            <person name="Teplitski M."/>
            <person name="Mougous J.D."/>
            <person name="Ward N."/>
            <person name="Eisen J.A."/>
            <person name="Badger J.H."/>
            <person name="Distel D.L."/>
        </authorList>
    </citation>
    <scope>NUCLEOTIDE SEQUENCE [LARGE SCALE GENOMIC DNA]</scope>
    <source>
        <strain evidence="2">ATCC 39867 / T7901</strain>
    </source>
</reference>
<protein>
    <submittedName>
        <fullName evidence="1">Uncharacterized protein</fullName>
    </submittedName>
</protein>
<sequence length="40" mass="4622">MAQPMAARNRFPVRATLSNWRGTTVFRACDGEDRFIRHGE</sequence>
<evidence type="ECO:0000313" key="2">
    <source>
        <dbReference type="Proteomes" id="UP000009080"/>
    </source>
</evidence>
<gene>
    <name evidence="1" type="ordered locus">TERTU_3446</name>
</gene>
<organism evidence="1 2">
    <name type="scientific">Teredinibacter turnerae (strain ATCC 39867 / T7901)</name>
    <dbReference type="NCBI Taxonomy" id="377629"/>
    <lineage>
        <taxon>Bacteria</taxon>
        <taxon>Pseudomonadati</taxon>
        <taxon>Pseudomonadota</taxon>
        <taxon>Gammaproteobacteria</taxon>
        <taxon>Cellvibrionales</taxon>
        <taxon>Cellvibrionaceae</taxon>
        <taxon>Teredinibacter</taxon>
    </lineage>
</organism>
<dbReference type="KEGG" id="ttu:TERTU_3446"/>
<accession>C5BQU6</accession>
<keyword evidence="2" id="KW-1185">Reference proteome</keyword>
<proteinExistence type="predicted"/>
<evidence type="ECO:0000313" key="1">
    <source>
        <dbReference type="EMBL" id="ACR14699.1"/>
    </source>
</evidence>
<dbReference type="Proteomes" id="UP000009080">
    <property type="component" value="Chromosome"/>
</dbReference>